<evidence type="ECO:0000313" key="5">
    <source>
        <dbReference type="Proteomes" id="UP000664859"/>
    </source>
</evidence>
<feature type="region of interest" description="Disordered" evidence="2">
    <location>
        <begin position="33"/>
        <end position="79"/>
    </location>
</feature>
<feature type="coiled-coil region" evidence="1">
    <location>
        <begin position="222"/>
        <end position="256"/>
    </location>
</feature>
<proteinExistence type="predicted"/>
<name>A0A835Z441_9STRA</name>
<sequence>MSGRKAVEAAVPAACAAIRNRILGPALDQLSDSAYDDVTPPHSSPSDGSWVGGSMRGSAETSPLKCDGEPRGGARAGGREGAMVAPFWPEDSFARLGQQMACSEEGRSLSRMVMDLGADLAHITLVDLGADLARRPSVQRTIMRELGRMPLPPSLMDSDDEGDDDEEGEEEGEGRGEGEGGRGFGGAEHCESVLLSAGAKPSAAARARLPGVSDEGLKEELLRNVQDRVTKLTESLEAIRRENLHLRSRLTTTEAEKNCHLRPRLTATEAEKAALARQLSAEDGGVAEVKGAVDKVVRDHLRSQQEARELWRAEGARGAATAAADAEARPAKSSRQQPPQSGLPPSSKEARRRRRHIYRLAAAGVASVIVVAAVALYFGVNPFLACAVAPDVTATAATAAAAAAAAAKGARSAWS</sequence>
<dbReference type="Proteomes" id="UP000664859">
    <property type="component" value="Unassembled WGS sequence"/>
</dbReference>
<dbReference type="EMBL" id="JAFCMP010000224">
    <property type="protein sequence ID" value="KAG5182749.1"/>
    <property type="molecule type" value="Genomic_DNA"/>
</dbReference>
<comment type="caution">
    <text evidence="4">The sequence shown here is derived from an EMBL/GenBank/DDBJ whole genome shotgun (WGS) entry which is preliminary data.</text>
</comment>
<feature type="transmembrane region" description="Helical" evidence="3">
    <location>
        <begin position="357"/>
        <end position="380"/>
    </location>
</feature>
<feature type="region of interest" description="Disordered" evidence="2">
    <location>
        <begin position="144"/>
        <end position="187"/>
    </location>
</feature>
<evidence type="ECO:0000256" key="2">
    <source>
        <dbReference type="SAM" id="MobiDB-lite"/>
    </source>
</evidence>
<organism evidence="4 5">
    <name type="scientific">Tribonema minus</name>
    <dbReference type="NCBI Taxonomy" id="303371"/>
    <lineage>
        <taxon>Eukaryota</taxon>
        <taxon>Sar</taxon>
        <taxon>Stramenopiles</taxon>
        <taxon>Ochrophyta</taxon>
        <taxon>PX clade</taxon>
        <taxon>Xanthophyceae</taxon>
        <taxon>Tribonematales</taxon>
        <taxon>Tribonemataceae</taxon>
        <taxon>Tribonema</taxon>
    </lineage>
</organism>
<accession>A0A835Z441</accession>
<keyword evidence="5" id="KW-1185">Reference proteome</keyword>
<keyword evidence="3" id="KW-0812">Transmembrane</keyword>
<evidence type="ECO:0000256" key="3">
    <source>
        <dbReference type="SAM" id="Phobius"/>
    </source>
</evidence>
<evidence type="ECO:0000256" key="1">
    <source>
        <dbReference type="SAM" id="Coils"/>
    </source>
</evidence>
<dbReference type="AlphaFoldDB" id="A0A835Z441"/>
<keyword evidence="3" id="KW-0472">Membrane</keyword>
<keyword evidence="1" id="KW-0175">Coiled coil</keyword>
<evidence type="ECO:0000313" key="4">
    <source>
        <dbReference type="EMBL" id="KAG5182749.1"/>
    </source>
</evidence>
<gene>
    <name evidence="4" type="ORF">JKP88DRAFT_348733</name>
</gene>
<protein>
    <submittedName>
        <fullName evidence="4">Uncharacterized protein</fullName>
    </submittedName>
</protein>
<feature type="region of interest" description="Disordered" evidence="2">
    <location>
        <begin position="313"/>
        <end position="351"/>
    </location>
</feature>
<reference evidence="4" key="1">
    <citation type="submission" date="2021-02" db="EMBL/GenBank/DDBJ databases">
        <title>First Annotated Genome of the Yellow-green Alga Tribonema minus.</title>
        <authorList>
            <person name="Mahan K.M."/>
        </authorList>
    </citation>
    <scope>NUCLEOTIDE SEQUENCE</scope>
    <source>
        <strain evidence="4">UTEX B ZZ1240</strain>
    </source>
</reference>
<keyword evidence="3" id="KW-1133">Transmembrane helix</keyword>
<feature type="compositionally biased region" description="Acidic residues" evidence="2">
    <location>
        <begin position="157"/>
        <end position="172"/>
    </location>
</feature>
<feature type="compositionally biased region" description="Low complexity" evidence="2">
    <location>
        <begin position="316"/>
        <end position="347"/>
    </location>
</feature>